<dbReference type="PhylomeDB" id="A0A0D2U829"/>
<dbReference type="HAMAP" id="MF_00813">
    <property type="entry name" value="Allantoicase"/>
    <property type="match status" value="1"/>
</dbReference>
<sequence>MSSSTAQVAAPAWAQLPNLASDKVDTKILFTTDDFFAVAECMLSSKDPVFIPDAFTEFGKLMDGWETRRKRTLGHDWCIMQLGLSGIVKGIAVDTAFFTGNQVPRISVQAARLDTAPTLVRRSQGGTAATTEEIEAAERLGSVDWTEILPRRVLQPGYPETRQHYFDVSSNERWTHLRINLYPDGGIARLRVHGLVVRDWSQVSTTDVQDLVAVENGGRALYHSNSHYGRSSNLINPGRAADMGDGWETARRPDRPAIYTMGHDGHVVMPGSDFAVLKLGHVGVVDSLEIDTNHFKGNFPESCFVEACLMTDSSSGEDAGDALVIGDCERKNEFQRTGTLAANAPAMSVEWKTLLPRTKLRAHEQRVFTVADNTLVNPGAISHIRLNIYPDGGVSRVRALGRIRK</sequence>
<evidence type="ECO:0000259" key="2">
    <source>
        <dbReference type="Pfam" id="PF03561"/>
    </source>
</evidence>
<dbReference type="PANTHER" id="PTHR12045:SF3">
    <property type="entry name" value="INACTIVE ALLANTOICASE-RELATED"/>
    <property type="match status" value="1"/>
</dbReference>
<dbReference type="Proteomes" id="UP000008743">
    <property type="component" value="Unassembled WGS sequence"/>
</dbReference>
<dbReference type="PANTHER" id="PTHR12045">
    <property type="entry name" value="ALLANTOICASE"/>
    <property type="match status" value="1"/>
</dbReference>
<dbReference type="FunFam" id="2.60.120.260:FF:000077">
    <property type="entry name" value="Probable allantoicase"/>
    <property type="match status" value="1"/>
</dbReference>
<protein>
    <submittedName>
        <fullName evidence="3">Allantoicase</fullName>
    </submittedName>
</protein>
<dbReference type="SUPFAM" id="SSF49785">
    <property type="entry name" value="Galactose-binding domain-like"/>
    <property type="match status" value="2"/>
</dbReference>
<dbReference type="STRING" id="595528.A0A0D2U829"/>
<dbReference type="AlphaFoldDB" id="A0A0D2U829"/>
<keyword evidence="4" id="KW-1185">Reference proteome</keyword>
<dbReference type="eggNOG" id="KOG4145">
    <property type="taxonomic scope" value="Eukaryota"/>
</dbReference>
<dbReference type="InterPro" id="IPR005164">
    <property type="entry name" value="Allantoicase"/>
</dbReference>
<dbReference type="Pfam" id="PF03561">
    <property type="entry name" value="Allantoicase"/>
    <property type="match status" value="2"/>
</dbReference>
<dbReference type="FunCoup" id="A0A0D2U829">
    <property type="interactions" value="36"/>
</dbReference>
<accession>A0A0D2U829</accession>
<dbReference type="PIRSF" id="PIRSF016516">
    <property type="entry name" value="Allantoicase"/>
    <property type="match status" value="1"/>
</dbReference>
<dbReference type="GO" id="GO:0004037">
    <property type="term" value="F:allantoicase activity"/>
    <property type="evidence" value="ECO:0007669"/>
    <property type="project" value="InterPro"/>
</dbReference>
<evidence type="ECO:0000313" key="4">
    <source>
        <dbReference type="Proteomes" id="UP000008743"/>
    </source>
</evidence>
<dbReference type="OrthoDB" id="10266039at2759"/>
<dbReference type="GO" id="GO:0000256">
    <property type="term" value="P:allantoin catabolic process"/>
    <property type="evidence" value="ECO:0007669"/>
    <property type="project" value="InterPro"/>
</dbReference>
<feature type="domain" description="Allantoicase" evidence="2">
    <location>
        <begin position="217"/>
        <end position="403"/>
    </location>
</feature>
<name>A0A0D2U829_CAPO3</name>
<gene>
    <name evidence="3" type="ORF">CAOG_002421</name>
</gene>
<proteinExistence type="inferred from homology"/>
<evidence type="ECO:0000256" key="1">
    <source>
        <dbReference type="ARBA" id="ARBA00009242"/>
    </source>
</evidence>
<dbReference type="EMBL" id="KE346362">
    <property type="protein sequence ID" value="KJE91261.1"/>
    <property type="molecule type" value="Genomic_DNA"/>
</dbReference>
<dbReference type="Gene3D" id="2.60.120.260">
    <property type="entry name" value="Galactose-binding domain-like"/>
    <property type="match status" value="2"/>
</dbReference>
<organism evidence="3 4">
    <name type="scientific">Capsaspora owczarzaki (strain ATCC 30864)</name>
    <dbReference type="NCBI Taxonomy" id="595528"/>
    <lineage>
        <taxon>Eukaryota</taxon>
        <taxon>Filasterea</taxon>
        <taxon>Capsaspora</taxon>
    </lineage>
</organism>
<reference evidence="4" key="1">
    <citation type="submission" date="2011-02" db="EMBL/GenBank/DDBJ databases">
        <title>The Genome Sequence of Capsaspora owczarzaki ATCC 30864.</title>
        <authorList>
            <person name="Russ C."/>
            <person name="Cuomo C."/>
            <person name="Burger G."/>
            <person name="Gray M.W."/>
            <person name="Holland P.W.H."/>
            <person name="King N."/>
            <person name="Lang F.B.F."/>
            <person name="Roger A.J."/>
            <person name="Ruiz-Trillo I."/>
            <person name="Young S.K."/>
            <person name="Zeng Q."/>
            <person name="Gargeya S."/>
            <person name="Alvarado L."/>
            <person name="Berlin A."/>
            <person name="Chapman S.B."/>
            <person name="Chen Z."/>
            <person name="Freedman E."/>
            <person name="Gellesch M."/>
            <person name="Goldberg J."/>
            <person name="Griggs A."/>
            <person name="Gujja S."/>
            <person name="Heilman E."/>
            <person name="Heiman D."/>
            <person name="Howarth C."/>
            <person name="Mehta T."/>
            <person name="Neiman D."/>
            <person name="Pearson M."/>
            <person name="Roberts A."/>
            <person name="Saif S."/>
            <person name="Shea T."/>
            <person name="Shenoy N."/>
            <person name="Sisk P."/>
            <person name="Stolte C."/>
            <person name="Sykes S."/>
            <person name="White J."/>
            <person name="Yandava C."/>
            <person name="Haas B."/>
            <person name="Nusbaum C."/>
            <person name="Birren B."/>
        </authorList>
    </citation>
    <scope>NUCLEOTIDE SEQUENCE</scope>
    <source>
        <strain evidence="4">ATCC 30864</strain>
    </source>
</reference>
<dbReference type="RefSeq" id="XP_004349171.2">
    <property type="nucleotide sequence ID" value="XM_004349121.2"/>
</dbReference>
<feature type="domain" description="Allantoicase" evidence="2">
    <location>
        <begin position="26"/>
        <end position="196"/>
    </location>
</feature>
<dbReference type="InterPro" id="IPR008979">
    <property type="entry name" value="Galactose-bd-like_sf"/>
</dbReference>
<comment type="similarity">
    <text evidence="1">Belongs to the allantoicase family.</text>
</comment>
<dbReference type="NCBIfam" id="TIGR02961">
    <property type="entry name" value="allantoicase"/>
    <property type="match status" value="1"/>
</dbReference>
<dbReference type="InterPro" id="IPR015908">
    <property type="entry name" value="Allantoicase_dom"/>
</dbReference>
<evidence type="ECO:0000313" key="3">
    <source>
        <dbReference type="EMBL" id="KJE91261.1"/>
    </source>
</evidence>
<dbReference type="InParanoid" id="A0A0D2U829"/>